<reference evidence="2 3" key="1">
    <citation type="submission" date="2013-02" db="EMBL/GenBank/DDBJ databases">
        <title>The Genome Sequence of Acinetobacter sp. NIPH 1859.</title>
        <authorList>
            <consortium name="The Broad Institute Genome Sequencing Platform"/>
            <consortium name="The Broad Institute Genome Sequencing Center for Infectious Disease"/>
            <person name="Cerqueira G."/>
            <person name="Feldgarden M."/>
            <person name="Courvalin P."/>
            <person name="Perichon B."/>
            <person name="Grillot-Courvalin C."/>
            <person name="Clermont D."/>
            <person name="Rocha E."/>
            <person name="Yoon E.-J."/>
            <person name="Nemec A."/>
            <person name="Walker B."/>
            <person name="Young S.K."/>
            <person name="Zeng Q."/>
            <person name="Gargeya S."/>
            <person name="Fitzgerald M."/>
            <person name="Haas B."/>
            <person name="Abouelleil A."/>
            <person name="Alvarado L."/>
            <person name="Arachchi H.M."/>
            <person name="Berlin A.M."/>
            <person name="Chapman S.B."/>
            <person name="Dewar J."/>
            <person name="Goldberg J."/>
            <person name="Griggs A."/>
            <person name="Gujja S."/>
            <person name="Hansen M."/>
            <person name="Howarth C."/>
            <person name="Imamovic A."/>
            <person name="Larimer J."/>
            <person name="McCowan C."/>
            <person name="Murphy C."/>
            <person name="Neiman D."/>
            <person name="Pearson M."/>
            <person name="Priest M."/>
            <person name="Roberts A."/>
            <person name="Saif S."/>
            <person name="Shea T."/>
            <person name="Sisk P."/>
            <person name="Sykes S."/>
            <person name="Wortman J."/>
            <person name="Nusbaum C."/>
            <person name="Birren B."/>
        </authorList>
    </citation>
    <scope>NUCLEOTIDE SEQUENCE [LARGE SCALE GENOMIC DNA]</scope>
    <source>
        <strain evidence="2 3">NIPH 1859</strain>
    </source>
</reference>
<dbReference type="GO" id="GO:0015562">
    <property type="term" value="F:efflux transmembrane transporter activity"/>
    <property type="evidence" value="ECO:0007669"/>
    <property type="project" value="InterPro"/>
</dbReference>
<dbReference type="InterPro" id="IPR003423">
    <property type="entry name" value="OMP_efflux"/>
</dbReference>
<evidence type="ECO:0000313" key="2">
    <source>
        <dbReference type="EMBL" id="ENX34812.1"/>
    </source>
</evidence>
<proteinExistence type="inferred from homology"/>
<dbReference type="Gene3D" id="1.20.1600.10">
    <property type="entry name" value="Outer membrane efflux proteins (OEP)"/>
    <property type="match status" value="1"/>
</dbReference>
<comment type="similarity">
    <text evidence="1">Belongs to the outer membrane factor (OMF) (TC 1.B.17) family.</text>
</comment>
<evidence type="ECO:0000313" key="3">
    <source>
        <dbReference type="Proteomes" id="UP000013009"/>
    </source>
</evidence>
<evidence type="ECO:0000256" key="1">
    <source>
        <dbReference type="ARBA" id="ARBA00007613"/>
    </source>
</evidence>
<dbReference type="Pfam" id="PF02321">
    <property type="entry name" value="OEP"/>
    <property type="match status" value="1"/>
</dbReference>
<dbReference type="Proteomes" id="UP000013009">
    <property type="component" value="Unassembled WGS sequence"/>
</dbReference>
<gene>
    <name evidence="2" type="ORF">F889_01449</name>
</gene>
<sequence>MNLQKDIKVNNGLWIKSIDFKWLLYVATVSVPMTHATPPSEQYHTLKNNLTKLFVPQSSDEFKVAQMQKLSNFSVDSSLGSDLPVVGSGRPQETISTVFWQNQRKILKDAVQVAVQRNPEISQGISALASQNANIDVAKSGYYPQVGGGVSTGDLGKKSTRGQQLLTLSATQMLYDFGKVKSGVDVEKAKVVVGQANVLVKIDDISLDVAQTVINI</sequence>
<organism evidence="2 3">
    <name type="scientific">Acinetobacter colistiniresistens</name>
    <dbReference type="NCBI Taxonomy" id="280145"/>
    <lineage>
        <taxon>Bacteria</taxon>
        <taxon>Pseudomonadati</taxon>
        <taxon>Pseudomonadota</taxon>
        <taxon>Gammaproteobacteria</taxon>
        <taxon>Moraxellales</taxon>
        <taxon>Moraxellaceae</taxon>
        <taxon>Acinetobacter</taxon>
    </lineage>
</organism>
<dbReference type="SUPFAM" id="SSF56954">
    <property type="entry name" value="Outer membrane efflux proteins (OEP)"/>
    <property type="match status" value="1"/>
</dbReference>
<protein>
    <submittedName>
        <fullName evidence="2">Uncharacterized protein</fullName>
    </submittedName>
</protein>
<accession>N9R6M8</accession>
<dbReference type="HOGENOM" id="CLU_090902_0_0_6"/>
<dbReference type="PATRIC" id="fig|1217695.3.peg.1410"/>
<name>N9R6M8_9GAMM</name>
<dbReference type="AlphaFoldDB" id="N9R6M8"/>
<comment type="caution">
    <text evidence="2">The sequence shown here is derived from an EMBL/GenBank/DDBJ whole genome shotgun (WGS) entry which is preliminary data.</text>
</comment>
<keyword evidence="3" id="KW-1185">Reference proteome</keyword>
<dbReference type="EMBL" id="APRZ01000014">
    <property type="protein sequence ID" value="ENX34812.1"/>
    <property type="molecule type" value="Genomic_DNA"/>
</dbReference>